<evidence type="ECO:0000256" key="3">
    <source>
        <dbReference type="RuleBase" id="RU363015"/>
    </source>
</evidence>
<dbReference type="PANTHER" id="PTHR31223:SF70">
    <property type="entry name" value="LOG FAMILY PROTEIN YJL055W"/>
    <property type="match status" value="1"/>
</dbReference>
<gene>
    <name evidence="4" type="ORF">RT717_22805</name>
</gene>
<dbReference type="NCBIfam" id="TIGR00730">
    <property type="entry name" value="Rossman fold protein, TIGR00730 family"/>
    <property type="match status" value="1"/>
</dbReference>
<keyword evidence="3" id="KW-0203">Cytokinin biosynthesis</keyword>
<sequence>MKSVCVFCGSAEGKNPQFVEQAQILGKLLAKNSIELIYGGSQIGIMGAVANSCMNASGKVTGVIPNFLASKEIAHTGVTKLVRVESMHERKTIMSQLSEGFIALPGGFGTLEELCEILTWRQLGLIHAPIGILNTNGYYDYLHQLFAHMTVNGLLKKANFDVVIWETDPTRLLDKMVAAASELSARKPSGLSKS</sequence>
<evidence type="ECO:0000256" key="2">
    <source>
        <dbReference type="ARBA" id="ARBA00006763"/>
    </source>
</evidence>
<dbReference type="SUPFAM" id="SSF102405">
    <property type="entry name" value="MCP/YpsA-like"/>
    <property type="match status" value="1"/>
</dbReference>
<accession>A0ABZ0ILK7</accession>
<dbReference type="Proteomes" id="UP001302349">
    <property type="component" value="Chromosome"/>
</dbReference>
<dbReference type="EMBL" id="CP136051">
    <property type="protein sequence ID" value="WOK05910.1"/>
    <property type="molecule type" value="Genomic_DNA"/>
</dbReference>
<dbReference type="InterPro" id="IPR031100">
    <property type="entry name" value="LOG_fam"/>
</dbReference>
<proteinExistence type="inferred from homology"/>
<dbReference type="PANTHER" id="PTHR31223">
    <property type="entry name" value="LOG FAMILY PROTEIN YJL055W"/>
    <property type="match status" value="1"/>
</dbReference>
<keyword evidence="5" id="KW-1185">Reference proteome</keyword>
<dbReference type="EC" id="3.2.2.n1" evidence="3"/>
<dbReference type="RefSeq" id="WP_317488656.1">
    <property type="nucleotide sequence ID" value="NZ_CP136051.1"/>
</dbReference>
<keyword evidence="3" id="KW-0378">Hydrolase</keyword>
<reference evidence="4 5" key="1">
    <citation type="journal article" date="2023" name="Microbiol. Resour. Announc.">
        <title>Complete Genome Sequence of Imperialibacter roseus strain P4T.</title>
        <authorList>
            <person name="Tizabi D.R."/>
            <person name="Bachvaroff T."/>
            <person name="Hill R.T."/>
        </authorList>
    </citation>
    <scope>NUCLEOTIDE SEQUENCE [LARGE SCALE GENOMIC DNA]</scope>
    <source>
        <strain evidence="4 5">P4T</strain>
    </source>
</reference>
<evidence type="ECO:0000313" key="5">
    <source>
        <dbReference type="Proteomes" id="UP001302349"/>
    </source>
</evidence>
<dbReference type="InterPro" id="IPR005269">
    <property type="entry name" value="LOG"/>
</dbReference>
<protein>
    <recommendedName>
        <fullName evidence="3">Cytokinin riboside 5'-monophosphate phosphoribohydrolase</fullName>
        <ecNumber evidence="3">3.2.2.n1</ecNumber>
    </recommendedName>
</protein>
<evidence type="ECO:0000256" key="1">
    <source>
        <dbReference type="ARBA" id="ARBA00000274"/>
    </source>
</evidence>
<evidence type="ECO:0000313" key="4">
    <source>
        <dbReference type="EMBL" id="WOK05910.1"/>
    </source>
</evidence>
<dbReference type="Pfam" id="PF03641">
    <property type="entry name" value="Lysine_decarbox"/>
    <property type="match status" value="1"/>
</dbReference>
<comment type="catalytic activity">
    <reaction evidence="1">
        <text>AMP + H2O = D-ribose 5-phosphate + adenine</text>
        <dbReference type="Rhea" id="RHEA:20129"/>
        <dbReference type="ChEBI" id="CHEBI:15377"/>
        <dbReference type="ChEBI" id="CHEBI:16708"/>
        <dbReference type="ChEBI" id="CHEBI:78346"/>
        <dbReference type="ChEBI" id="CHEBI:456215"/>
        <dbReference type="EC" id="3.2.2.4"/>
    </reaction>
</comment>
<dbReference type="Gene3D" id="3.40.50.450">
    <property type="match status" value="1"/>
</dbReference>
<name>A0ABZ0ILK7_9BACT</name>
<comment type="similarity">
    <text evidence="2 3">Belongs to the LOG family.</text>
</comment>
<organism evidence="4 5">
    <name type="scientific">Imperialibacter roseus</name>
    <dbReference type="NCBI Taxonomy" id="1324217"/>
    <lineage>
        <taxon>Bacteria</taxon>
        <taxon>Pseudomonadati</taxon>
        <taxon>Bacteroidota</taxon>
        <taxon>Cytophagia</taxon>
        <taxon>Cytophagales</taxon>
        <taxon>Flammeovirgaceae</taxon>
        <taxon>Imperialibacter</taxon>
    </lineage>
</organism>